<name>A0A6A6I0Z3_9PLEO</name>
<evidence type="ECO:0000313" key="1">
    <source>
        <dbReference type="EMBL" id="KAF2243573.1"/>
    </source>
</evidence>
<gene>
    <name evidence="1" type="ORF">BU26DRAFT_104666</name>
</gene>
<dbReference type="Proteomes" id="UP000800094">
    <property type="component" value="Unassembled WGS sequence"/>
</dbReference>
<dbReference type="EMBL" id="ML987204">
    <property type="protein sequence ID" value="KAF2243573.1"/>
    <property type="molecule type" value="Genomic_DNA"/>
</dbReference>
<dbReference type="GeneID" id="54572643"/>
<dbReference type="AlphaFoldDB" id="A0A6A6I0Z3"/>
<protein>
    <submittedName>
        <fullName evidence="1">Uncharacterized protein</fullName>
    </submittedName>
</protein>
<reference evidence="1" key="1">
    <citation type="journal article" date="2020" name="Stud. Mycol.">
        <title>101 Dothideomycetes genomes: a test case for predicting lifestyles and emergence of pathogens.</title>
        <authorList>
            <person name="Haridas S."/>
            <person name="Albert R."/>
            <person name="Binder M."/>
            <person name="Bloem J."/>
            <person name="Labutti K."/>
            <person name="Salamov A."/>
            <person name="Andreopoulos B."/>
            <person name="Baker S."/>
            <person name="Barry K."/>
            <person name="Bills G."/>
            <person name="Bluhm B."/>
            <person name="Cannon C."/>
            <person name="Castanera R."/>
            <person name="Culley D."/>
            <person name="Daum C."/>
            <person name="Ezra D."/>
            <person name="Gonzalez J."/>
            <person name="Henrissat B."/>
            <person name="Kuo A."/>
            <person name="Liang C."/>
            <person name="Lipzen A."/>
            <person name="Lutzoni F."/>
            <person name="Magnuson J."/>
            <person name="Mondo S."/>
            <person name="Nolan M."/>
            <person name="Ohm R."/>
            <person name="Pangilinan J."/>
            <person name="Park H.-J."/>
            <person name="Ramirez L."/>
            <person name="Alfaro M."/>
            <person name="Sun H."/>
            <person name="Tritt A."/>
            <person name="Yoshinaga Y."/>
            <person name="Zwiers L.-H."/>
            <person name="Turgeon B."/>
            <person name="Goodwin S."/>
            <person name="Spatafora J."/>
            <person name="Crous P."/>
            <person name="Grigoriev I."/>
        </authorList>
    </citation>
    <scope>NUCLEOTIDE SEQUENCE</scope>
    <source>
        <strain evidence="1">CBS 122368</strain>
    </source>
</reference>
<accession>A0A6A6I0Z3</accession>
<organism evidence="1 2">
    <name type="scientific">Trematosphaeria pertusa</name>
    <dbReference type="NCBI Taxonomy" id="390896"/>
    <lineage>
        <taxon>Eukaryota</taxon>
        <taxon>Fungi</taxon>
        <taxon>Dikarya</taxon>
        <taxon>Ascomycota</taxon>
        <taxon>Pezizomycotina</taxon>
        <taxon>Dothideomycetes</taxon>
        <taxon>Pleosporomycetidae</taxon>
        <taxon>Pleosporales</taxon>
        <taxon>Massarineae</taxon>
        <taxon>Trematosphaeriaceae</taxon>
        <taxon>Trematosphaeria</taxon>
    </lineage>
</organism>
<proteinExistence type="predicted"/>
<keyword evidence="2" id="KW-1185">Reference proteome</keyword>
<dbReference type="RefSeq" id="XP_033678577.1">
    <property type="nucleotide sequence ID" value="XM_033819313.1"/>
</dbReference>
<sequence length="93" mass="10194">MILLARHTQLTGAMYGTRRRIFSSRCCCVWFGLRVTENVHVVRACCVLIGCCSATVRRSANHTRRMSALAGGLAGYGMAGEERSPRTGRAKFA</sequence>
<evidence type="ECO:0000313" key="2">
    <source>
        <dbReference type="Proteomes" id="UP000800094"/>
    </source>
</evidence>